<comment type="similarity">
    <text evidence="1">Belongs to the P-Pant transferase superfamily. Gsp/Sfp/HetI/AcpT family.</text>
</comment>
<dbReference type="Proteomes" id="UP000019489">
    <property type="component" value="Unassembled WGS sequence"/>
</dbReference>
<accession>W9G6A9</accession>
<protein>
    <submittedName>
        <fullName evidence="4">4-phosphopantetheinyl transferase</fullName>
    </submittedName>
</protein>
<dbReference type="GO" id="GO:0008897">
    <property type="term" value="F:holo-[acyl-carrier-protein] synthase activity"/>
    <property type="evidence" value="ECO:0007669"/>
    <property type="project" value="InterPro"/>
</dbReference>
<dbReference type="PANTHER" id="PTHR12215">
    <property type="entry name" value="PHOSPHOPANTETHEINE TRANSFERASE"/>
    <property type="match status" value="1"/>
</dbReference>
<name>W9G6A9_9MICO</name>
<organism evidence="4 5">
    <name type="scientific">Intrasporangium oryzae NRRL B-24470</name>
    <dbReference type="NCBI Taxonomy" id="1386089"/>
    <lineage>
        <taxon>Bacteria</taxon>
        <taxon>Bacillati</taxon>
        <taxon>Actinomycetota</taxon>
        <taxon>Actinomycetes</taxon>
        <taxon>Micrococcales</taxon>
        <taxon>Intrasporangiaceae</taxon>
        <taxon>Intrasporangium</taxon>
    </lineage>
</organism>
<evidence type="ECO:0000256" key="2">
    <source>
        <dbReference type="ARBA" id="ARBA00022679"/>
    </source>
</evidence>
<dbReference type="GO" id="GO:0000287">
    <property type="term" value="F:magnesium ion binding"/>
    <property type="evidence" value="ECO:0007669"/>
    <property type="project" value="InterPro"/>
</dbReference>
<evidence type="ECO:0000313" key="4">
    <source>
        <dbReference type="EMBL" id="EWT00343.1"/>
    </source>
</evidence>
<keyword evidence="5" id="KW-1185">Reference proteome</keyword>
<feature type="domain" description="4'-phosphopantetheinyl transferase" evidence="3">
    <location>
        <begin position="116"/>
        <end position="189"/>
    </location>
</feature>
<dbReference type="Pfam" id="PF01648">
    <property type="entry name" value="ACPS"/>
    <property type="match status" value="1"/>
</dbReference>
<comment type="caution">
    <text evidence="4">The sequence shown here is derived from an EMBL/GenBank/DDBJ whole genome shotgun (WGS) entry which is preliminary data.</text>
</comment>
<dbReference type="InterPro" id="IPR050559">
    <property type="entry name" value="P-Pant_transferase_sf"/>
</dbReference>
<evidence type="ECO:0000256" key="1">
    <source>
        <dbReference type="ARBA" id="ARBA00010990"/>
    </source>
</evidence>
<keyword evidence="2 4" id="KW-0808">Transferase</keyword>
<dbReference type="EMBL" id="AWSA01000046">
    <property type="protein sequence ID" value="EWT00343.1"/>
    <property type="molecule type" value="Genomic_DNA"/>
</dbReference>
<dbReference type="GO" id="GO:0005829">
    <property type="term" value="C:cytosol"/>
    <property type="evidence" value="ECO:0007669"/>
    <property type="project" value="TreeGrafter"/>
</dbReference>
<evidence type="ECO:0000313" key="5">
    <source>
        <dbReference type="Proteomes" id="UP000019489"/>
    </source>
</evidence>
<dbReference type="AlphaFoldDB" id="W9G6A9"/>
<proteinExistence type="inferred from homology"/>
<dbReference type="Gene3D" id="3.90.470.20">
    <property type="entry name" value="4'-phosphopantetheinyl transferase domain"/>
    <property type="match status" value="1"/>
</dbReference>
<dbReference type="InterPro" id="IPR037143">
    <property type="entry name" value="4-PPantetheinyl_Trfase_dom_sf"/>
</dbReference>
<dbReference type="PANTHER" id="PTHR12215:SF10">
    <property type="entry name" value="L-AMINOADIPATE-SEMIALDEHYDE DEHYDROGENASE-PHOSPHOPANTETHEINYL TRANSFERASE"/>
    <property type="match status" value="1"/>
</dbReference>
<dbReference type="InterPro" id="IPR008278">
    <property type="entry name" value="4-PPantetheinyl_Trfase_dom"/>
</dbReference>
<dbReference type="GO" id="GO:0019878">
    <property type="term" value="P:lysine biosynthetic process via aminoadipic acid"/>
    <property type="evidence" value="ECO:0007669"/>
    <property type="project" value="TreeGrafter"/>
</dbReference>
<reference evidence="4 5" key="1">
    <citation type="submission" date="2013-08" db="EMBL/GenBank/DDBJ databases">
        <title>Intrasporangium oryzae NRRL B-24470.</title>
        <authorList>
            <person name="Liu H."/>
            <person name="Wang G."/>
        </authorList>
    </citation>
    <scope>NUCLEOTIDE SEQUENCE [LARGE SCALE GENOMIC DNA]</scope>
    <source>
        <strain evidence="4 5">NRRL B-24470</strain>
    </source>
</reference>
<sequence length="236" mass="24848">MHAEERSPKVVPVDVWLRRVADVGPAPELLDEHERRVLAGLVTHAAARSYAAGHVLLRRAVSEAVGVSPTALRFDRTCSVCGAQHGRPVLLDDPALHLSLSHASEAIAVAVSHTAPVGVDIETHAAVDFEAFAESALHEEELERVEDGPAGGLAGGLEGRLARRATAWVRKEATLKALGVGLRLDATRFPAPPTGARVCVADLGEVVVVDLPVPWPGLSAALAVSGPFDVIEVRAR</sequence>
<evidence type="ECO:0000259" key="3">
    <source>
        <dbReference type="Pfam" id="PF01648"/>
    </source>
</evidence>
<gene>
    <name evidence="4" type="ORF">N865_16240</name>
</gene>
<dbReference type="SUPFAM" id="SSF56214">
    <property type="entry name" value="4'-phosphopantetheinyl transferase"/>
    <property type="match status" value="2"/>
</dbReference>
<dbReference type="STRING" id="1386089.N865_16240"/>
<dbReference type="RefSeq" id="WP_051510871.1">
    <property type="nucleotide sequence ID" value="NZ_AWSA01000046.1"/>
</dbReference>
<dbReference type="eggNOG" id="COG2091">
    <property type="taxonomic scope" value="Bacteria"/>
</dbReference>